<gene>
    <name evidence="1" type="ORF">SAMN04488529_11738</name>
</gene>
<dbReference type="PANTHER" id="PTHR39206">
    <property type="entry name" value="SLL8004 PROTEIN"/>
    <property type="match status" value="1"/>
</dbReference>
<dbReference type="EMBL" id="FNJM01000017">
    <property type="protein sequence ID" value="SDP78821.1"/>
    <property type="molecule type" value="Genomic_DNA"/>
</dbReference>
<dbReference type="PANTHER" id="PTHR39206:SF1">
    <property type="entry name" value="SLL8004 PROTEIN"/>
    <property type="match status" value="1"/>
</dbReference>
<dbReference type="STRING" id="94869.SAMN04488529_11738"/>
<evidence type="ECO:0000313" key="1">
    <source>
        <dbReference type="EMBL" id="SDP78821.1"/>
    </source>
</evidence>
<dbReference type="Proteomes" id="UP000198597">
    <property type="component" value="Unassembled WGS sequence"/>
</dbReference>
<sequence>MELEKHQYISLFIIMKINMKKGGHGVPDDTIERRYYESLKNLNKVIEICDEINMYDNTDMFREIIDFKNGNIIWKDKNIPS</sequence>
<reference evidence="1 2" key="1">
    <citation type="submission" date="2016-10" db="EMBL/GenBank/DDBJ databases">
        <authorList>
            <person name="de Groot N.N."/>
        </authorList>
    </citation>
    <scope>NUCLEOTIDE SEQUENCE [LARGE SCALE GENOMIC DNA]</scope>
    <source>
        <strain evidence="1 2">DSM 12272</strain>
    </source>
</reference>
<protein>
    <submittedName>
        <fullName evidence="1">Uncharacterized protein</fullName>
    </submittedName>
</protein>
<name>A0A1H0VKK1_9CLOT</name>
<keyword evidence="2" id="KW-1185">Reference proteome</keyword>
<dbReference type="AlphaFoldDB" id="A0A1H0VKK1"/>
<accession>A0A1H0VKK1</accession>
<evidence type="ECO:0000313" key="2">
    <source>
        <dbReference type="Proteomes" id="UP000198597"/>
    </source>
</evidence>
<organism evidence="1 2">
    <name type="scientific">Clostridium gasigenes</name>
    <dbReference type="NCBI Taxonomy" id="94869"/>
    <lineage>
        <taxon>Bacteria</taxon>
        <taxon>Bacillati</taxon>
        <taxon>Bacillota</taxon>
        <taxon>Clostridia</taxon>
        <taxon>Eubacteriales</taxon>
        <taxon>Clostridiaceae</taxon>
        <taxon>Clostridium</taxon>
    </lineage>
</organism>
<proteinExistence type="predicted"/>